<sequence>MAGDGDGDGVYLAKCGRKLIEGNLCSDTYATRWLKELPAKVNIFIWRMLLNKLLTRMNLMSRGITVQSNQCGICDTGDETINHLMLHCDIARDVWALVGRWWNLDFPFVLSIREQLSWVDGSRIHGVACGCWKSGTTFWSIWKFRNQNVFQKENKAILFDSIVSTSFFWLSNRNTKLSINWIGFLQDPIMACNSL</sequence>
<proteinExistence type="predicted"/>
<feature type="domain" description="Reverse transcriptase zinc-binding" evidence="1">
    <location>
        <begin position="27"/>
        <end position="95"/>
    </location>
</feature>
<organism evidence="2 3">
    <name type="scientific">Artemisia annua</name>
    <name type="common">Sweet wormwood</name>
    <dbReference type="NCBI Taxonomy" id="35608"/>
    <lineage>
        <taxon>Eukaryota</taxon>
        <taxon>Viridiplantae</taxon>
        <taxon>Streptophyta</taxon>
        <taxon>Embryophyta</taxon>
        <taxon>Tracheophyta</taxon>
        <taxon>Spermatophyta</taxon>
        <taxon>Magnoliopsida</taxon>
        <taxon>eudicotyledons</taxon>
        <taxon>Gunneridae</taxon>
        <taxon>Pentapetalae</taxon>
        <taxon>asterids</taxon>
        <taxon>campanulids</taxon>
        <taxon>Asterales</taxon>
        <taxon>Asteraceae</taxon>
        <taxon>Asteroideae</taxon>
        <taxon>Anthemideae</taxon>
        <taxon>Artemisiinae</taxon>
        <taxon>Artemisia</taxon>
    </lineage>
</organism>
<name>A0A2U1N3M6_ARTAN</name>
<reference evidence="2 3" key="1">
    <citation type="journal article" date="2018" name="Mol. Plant">
        <title>The genome of Artemisia annua provides insight into the evolution of Asteraceae family and artemisinin biosynthesis.</title>
        <authorList>
            <person name="Shen Q."/>
            <person name="Zhang L."/>
            <person name="Liao Z."/>
            <person name="Wang S."/>
            <person name="Yan T."/>
            <person name="Shi P."/>
            <person name="Liu M."/>
            <person name="Fu X."/>
            <person name="Pan Q."/>
            <person name="Wang Y."/>
            <person name="Lv Z."/>
            <person name="Lu X."/>
            <person name="Zhang F."/>
            <person name="Jiang W."/>
            <person name="Ma Y."/>
            <person name="Chen M."/>
            <person name="Hao X."/>
            <person name="Li L."/>
            <person name="Tang Y."/>
            <person name="Lv G."/>
            <person name="Zhou Y."/>
            <person name="Sun X."/>
            <person name="Brodelius P.E."/>
            <person name="Rose J.K.C."/>
            <person name="Tang K."/>
        </authorList>
    </citation>
    <scope>NUCLEOTIDE SEQUENCE [LARGE SCALE GENOMIC DNA]</scope>
    <source>
        <strain evidence="3">cv. Huhao1</strain>
        <tissue evidence="2">Leaf</tissue>
    </source>
</reference>
<keyword evidence="3" id="KW-1185">Reference proteome</keyword>
<dbReference type="InterPro" id="IPR026960">
    <property type="entry name" value="RVT-Znf"/>
</dbReference>
<evidence type="ECO:0000313" key="2">
    <source>
        <dbReference type="EMBL" id="PWA68102.1"/>
    </source>
</evidence>
<dbReference type="GO" id="GO:0003964">
    <property type="term" value="F:RNA-directed DNA polymerase activity"/>
    <property type="evidence" value="ECO:0007669"/>
    <property type="project" value="UniProtKB-KW"/>
</dbReference>
<dbReference type="STRING" id="35608.A0A2U1N3M6"/>
<dbReference type="Proteomes" id="UP000245207">
    <property type="component" value="Unassembled WGS sequence"/>
</dbReference>
<keyword evidence="2" id="KW-0548">Nucleotidyltransferase</keyword>
<evidence type="ECO:0000313" key="3">
    <source>
        <dbReference type="Proteomes" id="UP000245207"/>
    </source>
</evidence>
<dbReference type="Pfam" id="PF13966">
    <property type="entry name" value="zf-RVT"/>
    <property type="match status" value="1"/>
</dbReference>
<keyword evidence="2" id="KW-0695">RNA-directed DNA polymerase</keyword>
<keyword evidence="2" id="KW-0808">Transferase</keyword>
<accession>A0A2U1N3M6</accession>
<evidence type="ECO:0000259" key="1">
    <source>
        <dbReference type="Pfam" id="PF13966"/>
    </source>
</evidence>
<dbReference type="EMBL" id="PKPP01003706">
    <property type="protein sequence ID" value="PWA68102.1"/>
    <property type="molecule type" value="Genomic_DNA"/>
</dbReference>
<gene>
    <name evidence="2" type="ORF">CTI12_AA310040</name>
</gene>
<protein>
    <submittedName>
        <fullName evidence="2">Reverse transcriptase zinc-binding domain-containing protein</fullName>
    </submittedName>
</protein>
<comment type="caution">
    <text evidence="2">The sequence shown here is derived from an EMBL/GenBank/DDBJ whole genome shotgun (WGS) entry which is preliminary data.</text>
</comment>
<dbReference type="AlphaFoldDB" id="A0A2U1N3M6"/>
<dbReference type="OrthoDB" id="1751518at2759"/>